<keyword evidence="3" id="KW-1185">Reference proteome</keyword>
<dbReference type="PROSITE" id="PS50914">
    <property type="entry name" value="BON"/>
    <property type="match status" value="1"/>
</dbReference>
<evidence type="ECO:0000313" key="2">
    <source>
        <dbReference type="EMBL" id="QDU74624.1"/>
    </source>
</evidence>
<dbReference type="RefSeq" id="WP_144971569.1">
    <property type="nucleotide sequence ID" value="NZ_CP036289.1"/>
</dbReference>
<proteinExistence type="predicted"/>
<evidence type="ECO:0000259" key="1">
    <source>
        <dbReference type="PROSITE" id="PS50914"/>
    </source>
</evidence>
<feature type="domain" description="BON" evidence="1">
    <location>
        <begin position="30"/>
        <end position="100"/>
    </location>
</feature>
<dbReference type="EMBL" id="CP036289">
    <property type="protein sequence ID" value="QDU74624.1"/>
    <property type="molecule type" value="Genomic_DNA"/>
</dbReference>
<organism evidence="2 3">
    <name type="scientific">Bremerella volcania</name>
    <dbReference type="NCBI Taxonomy" id="2527984"/>
    <lineage>
        <taxon>Bacteria</taxon>
        <taxon>Pseudomonadati</taxon>
        <taxon>Planctomycetota</taxon>
        <taxon>Planctomycetia</taxon>
        <taxon>Pirellulales</taxon>
        <taxon>Pirellulaceae</taxon>
        <taxon>Bremerella</taxon>
    </lineage>
</organism>
<dbReference type="AlphaFoldDB" id="A0A518C5Z1"/>
<sequence length="110" mass="12400">MSKIAERTDNQERASSTLAMDEWKVRLRESDHAIEEAINRRIEENGAYAFYFSEVECACSDGVVKVCGRVPTDRLKHALWSLILDLDGVNEIDDQLDVVSSTGLSSIRPR</sequence>
<dbReference type="KEGG" id="bvo:Pan97_16360"/>
<gene>
    <name evidence="2" type="ORF">Pan97_16360</name>
</gene>
<dbReference type="Proteomes" id="UP000318626">
    <property type="component" value="Chromosome"/>
</dbReference>
<evidence type="ECO:0000313" key="3">
    <source>
        <dbReference type="Proteomes" id="UP000318626"/>
    </source>
</evidence>
<protein>
    <recommendedName>
        <fullName evidence="1">BON domain-containing protein</fullName>
    </recommendedName>
</protein>
<name>A0A518C5Z1_9BACT</name>
<reference evidence="3" key="1">
    <citation type="submission" date="2019-02" db="EMBL/GenBank/DDBJ databases">
        <title>Deep-cultivation of Planctomycetes and their phenomic and genomic characterization uncovers novel biology.</title>
        <authorList>
            <person name="Wiegand S."/>
            <person name="Jogler M."/>
            <person name="Boedeker C."/>
            <person name="Pinto D."/>
            <person name="Vollmers J."/>
            <person name="Rivas-Marin E."/>
            <person name="Kohn T."/>
            <person name="Peeters S.H."/>
            <person name="Heuer A."/>
            <person name="Rast P."/>
            <person name="Oberbeckmann S."/>
            <person name="Bunk B."/>
            <person name="Jeske O."/>
            <person name="Meyerdierks A."/>
            <person name="Storesund J.E."/>
            <person name="Kallscheuer N."/>
            <person name="Luecker S."/>
            <person name="Lage O.M."/>
            <person name="Pohl T."/>
            <person name="Merkel B.J."/>
            <person name="Hornburger P."/>
            <person name="Mueller R.-W."/>
            <person name="Bruemmer F."/>
            <person name="Labrenz M."/>
            <person name="Spormann A.M."/>
            <person name="Op den Camp H."/>
            <person name="Overmann J."/>
            <person name="Amann R."/>
            <person name="Jetten M.S.M."/>
            <person name="Mascher T."/>
            <person name="Medema M.H."/>
            <person name="Devos D.P."/>
            <person name="Kaster A.-K."/>
            <person name="Ovreas L."/>
            <person name="Rohde M."/>
            <person name="Galperin M.Y."/>
            <person name="Jogler C."/>
        </authorList>
    </citation>
    <scope>NUCLEOTIDE SEQUENCE [LARGE SCALE GENOMIC DNA]</scope>
    <source>
        <strain evidence="3">Pan97</strain>
    </source>
</reference>
<dbReference type="OrthoDB" id="291621at2"/>
<accession>A0A518C5Z1</accession>
<dbReference type="InterPro" id="IPR007055">
    <property type="entry name" value="BON_dom"/>
</dbReference>